<dbReference type="Proteomes" id="UP000198551">
    <property type="component" value="Unassembled WGS sequence"/>
</dbReference>
<dbReference type="InterPro" id="IPR017517">
    <property type="entry name" value="Maleyloyr_isom"/>
</dbReference>
<feature type="domain" description="Mycothiol-dependent maleylpyruvate isomerase metal-binding" evidence="2">
    <location>
        <begin position="8"/>
        <end position="133"/>
    </location>
</feature>
<dbReference type="SUPFAM" id="SSF109854">
    <property type="entry name" value="DinB/YfiT-like putative metalloenzymes"/>
    <property type="match status" value="1"/>
</dbReference>
<organism evidence="3 4">
    <name type="scientific">Micromonospora marina</name>
    <dbReference type="NCBI Taxonomy" id="307120"/>
    <lineage>
        <taxon>Bacteria</taxon>
        <taxon>Bacillati</taxon>
        <taxon>Actinomycetota</taxon>
        <taxon>Actinomycetes</taxon>
        <taxon>Micromonosporales</taxon>
        <taxon>Micromonosporaceae</taxon>
        <taxon>Micromonospora</taxon>
    </lineage>
</organism>
<dbReference type="InterPro" id="IPR024344">
    <property type="entry name" value="MDMPI_metal-binding"/>
</dbReference>
<dbReference type="NCBIfam" id="TIGR03083">
    <property type="entry name" value="maleylpyruvate isomerase family mycothiol-dependent enzyme"/>
    <property type="match status" value="1"/>
</dbReference>
<dbReference type="AlphaFoldDB" id="A0A1C4V9X2"/>
<reference evidence="4" key="1">
    <citation type="submission" date="2016-06" db="EMBL/GenBank/DDBJ databases">
        <authorList>
            <person name="Varghese N."/>
        </authorList>
    </citation>
    <scope>NUCLEOTIDE SEQUENCE [LARGE SCALE GENOMIC DNA]</scope>
    <source>
        <strain evidence="4">DSM 45555</strain>
    </source>
</reference>
<dbReference type="GO" id="GO:0005886">
    <property type="term" value="C:plasma membrane"/>
    <property type="evidence" value="ECO:0007669"/>
    <property type="project" value="TreeGrafter"/>
</dbReference>
<dbReference type="PANTHER" id="PTHR40758:SF1">
    <property type="entry name" value="CONSERVED PROTEIN"/>
    <property type="match status" value="1"/>
</dbReference>
<name>A0A1C4V9X2_9ACTN</name>
<sequence>MRIAEHIAALEEDGLRLAEAAGRAGLDAHVPTCPGWQVRDLLHHVSGVHRWARAHVTTGRRLPYATREEAEFFAAVDDDELLDRFREGHRALVDALAAADENVECWTFLPAPSPLAFWARRQAHETAVHRADADSALSTVPSWDPPFAADGIDELLIGFFGRPGGRLVADPPLSMALVPTDVDARWTTYIEPAGHRLVAGEMPAQLTVTGPASELYLLLWNRGGTERLELRGDAAVLELWRTRAAVTWS</sequence>
<dbReference type="Gene3D" id="1.20.120.450">
    <property type="entry name" value="dinb family like domain"/>
    <property type="match status" value="1"/>
</dbReference>
<dbReference type="InterPro" id="IPR034660">
    <property type="entry name" value="DinB/YfiT-like"/>
</dbReference>
<keyword evidence="4" id="KW-1185">Reference proteome</keyword>
<dbReference type="Pfam" id="PF07398">
    <property type="entry name" value="MDMPI_C"/>
    <property type="match status" value="1"/>
</dbReference>
<gene>
    <name evidence="3" type="ORF">GA0070215_10323</name>
</gene>
<proteinExistence type="predicted"/>
<dbReference type="Pfam" id="PF11716">
    <property type="entry name" value="MDMPI_N"/>
    <property type="match status" value="1"/>
</dbReference>
<dbReference type="InterPro" id="IPR010872">
    <property type="entry name" value="MDMPI_C-term_domain"/>
</dbReference>
<evidence type="ECO:0000259" key="2">
    <source>
        <dbReference type="Pfam" id="PF11716"/>
    </source>
</evidence>
<accession>A0A1C4V9X2</accession>
<dbReference type="PANTHER" id="PTHR40758">
    <property type="entry name" value="CONSERVED PROTEIN"/>
    <property type="match status" value="1"/>
</dbReference>
<dbReference type="GO" id="GO:0046872">
    <property type="term" value="F:metal ion binding"/>
    <property type="evidence" value="ECO:0007669"/>
    <property type="project" value="InterPro"/>
</dbReference>
<dbReference type="EMBL" id="FMCV01000003">
    <property type="protein sequence ID" value="SCE80767.1"/>
    <property type="molecule type" value="Genomic_DNA"/>
</dbReference>
<evidence type="ECO:0000313" key="4">
    <source>
        <dbReference type="Proteomes" id="UP000198551"/>
    </source>
</evidence>
<feature type="domain" description="MDMPI C-terminal" evidence="1">
    <location>
        <begin position="147"/>
        <end position="238"/>
    </location>
</feature>
<evidence type="ECO:0000259" key="1">
    <source>
        <dbReference type="Pfam" id="PF07398"/>
    </source>
</evidence>
<dbReference type="RefSeq" id="WP_091042212.1">
    <property type="nucleotide sequence ID" value="NZ_FMCV01000003.1"/>
</dbReference>
<protein>
    <submittedName>
        <fullName evidence="3">TIGR03083 family protein</fullName>
    </submittedName>
</protein>
<evidence type="ECO:0000313" key="3">
    <source>
        <dbReference type="EMBL" id="SCE80767.1"/>
    </source>
</evidence>